<evidence type="ECO:0000313" key="2">
    <source>
        <dbReference type="Proteomes" id="UP000072530"/>
    </source>
</evidence>
<sequence>MNKQEAKQKLHNIAFAKMNTRPDDLKLADVMQVIDQIDEPQKVVVPKEVAEWLKEYRHAHTLLKVLNAAENERIIPSAVNDWILDNQRDFVVAWYDGYEIEQEKLYTVEIPNPNRTTEPIIYLSRDEGGKIFLNNWFLHVSQNWKNQPHAQLTESEIKQDFEWAWQFAKEVGDD</sequence>
<dbReference type="AlphaFoldDB" id="A0A0Z8G1C7"/>
<dbReference type="InterPro" id="IPR012865">
    <property type="entry name" value="DUF1642"/>
</dbReference>
<evidence type="ECO:0000313" key="1">
    <source>
        <dbReference type="EMBL" id="CYU90336.1"/>
    </source>
</evidence>
<proteinExistence type="predicted"/>
<dbReference type="Pfam" id="PF07852">
    <property type="entry name" value="DUF1642"/>
    <property type="match status" value="1"/>
</dbReference>
<reference evidence="1 2" key="1">
    <citation type="submission" date="2016-02" db="EMBL/GenBank/DDBJ databases">
        <authorList>
            <consortium name="Pathogen Informatics"/>
        </authorList>
    </citation>
    <scope>NUCLEOTIDE SEQUENCE [LARGE SCALE GENOMIC DNA]</scope>
    <source>
        <strain evidence="1 2">LSS31</strain>
    </source>
</reference>
<dbReference type="EMBL" id="FIGG01000007">
    <property type="protein sequence ID" value="CYU90336.1"/>
    <property type="molecule type" value="Genomic_DNA"/>
</dbReference>
<protein>
    <submittedName>
        <fullName evidence="1">Phage protein</fullName>
    </submittedName>
</protein>
<dbReference type="Proteomes" id="UP000072530">
    <property type="component" value="Unassembled WGS sequence"/>
</dbReference>
<accession>A0A0Z8G1C7</accession>
<organism evidence="1 2">
    <name type="scientific">Streptococcus suis</name>
    <dbReference type="NCBI Taxonomy" id="1307"/>
    <lineage>
        <taxon>Bacteria</taxon>
        <taxon>Bacillati</taxon>
        <taxon>Bacillota</taxon>
        <taxon>Bacilli</taxon>
        <taxon>Lactobacillales</taxon>
        <taxon>Streptococcaceae</taxon>
        <taxon>Streptococcus</taxon>
    </lineage>
</organism>
<name>A0A0Z8G1C7_STRSU</name>
<gene>
    <name evidence="1" type="ORF">ERS132393_01600</name>
</gene>
<dbReference type="RefSeq" id="WP_044751088.1">
    <property type="nucleotide sequence ID" value="NZ_CEEV01000020.1"/>
</dbReference>